<evidence type="ECO:0000256" key="1">
    <source>
        <dbReference type="ARBA" id="ARBA00004613"/>
    </source>
</evidence>
<dbReference type="Pfam" id="PF00688">
    <property type="entry name" value="TGFb_propeptide"/>
    <property type="match status" value="1"/>
</dbReference>
<dbReference type="InterPro" id="IPR015615">
    <property type="entry name" value="TGF-beta-rel"/>
</dbReference>
<dbReference type="InterPro" id="IPR001839">
    <property type="entry name" value="TGF-b_C"/>
</dbReference>
<keyword evidence="6" id="KW-1015">Disulfide bond</keyword>
<accession>A0A7R8WN60</accession>
<dbReference type="EMBL" id="OB666677">
    <property type="protein sequence ID" value="CAD7233643.1"/>
    <property type="molecule type" value="Genomic_DNA"/>
</dbReference>
<dbReference type="FunFam" id="2.10.90.10:FF:000001">
    <property type="entry name" value="Bone morphogenetic protein 4"/>
    <property type="match status" value="1"/>
</dbReference>
<sequence length="328" mass="36795">EESGSLRLRPSTGPAPAFNISTEAIDGADLIVTLPNHGHELPNVIPEEVERRFWFDVSSLPTDGDFLGAELRVFKEASCMEGSAAKTYTLSLFRVYNHGDDVRLTEDKAKSLSPDRLLDQLNTTLSFSGWLTLNASVAVLEWSALPAQNLGLYLAVSYPDHEYDTRLSDLGILSGESAPQHLQPFLVAYLTEDERRRVRRVAAPRKSPNRDRRGPNEFQRLISSQQCQRESLYISFRALGWEEWIIAPEGYSASFCRGQCRFPLNAHMNASNHAIVQTLVNLIKPYAVPRSCCAAQKLAAISMLYYDDDNNVVLKKYKNMIVKTCGCY</sequence>
<evidence type="ECO:0000256" key="7">
    <source>
        <dbReference type="ARBA" id="ARBA00023180"/>
    </source>
</evidence>
<evidence type="ECO:0000256" key="2">
    <source>
        <dbReference type="ARBA" id="ARBA00006656"/>
    </source>
</evidence>
<keyword evidence="3" id="KW-0964">Secreted</keyword>
<dbReference type="SUPFAM" id="SSF57501">
    <property type="entry name" value="Cystine-knot cytokines"/>
    <property type="match status" value="1"/>
</dbReference>
<keyword evidence="4" id="KW-0732">Signal</keyword>
<organism evidence="9">
    <name type="scientific">Cyprideis torosa</name>
    <dbReference type="NCBI Taxonomy" id="163714"/>
    <lineage>
        <taxon>Eukaryota</taxon>
        <taxon>Metazoa</taxon>
        <taxon>Ecdysozoa</taxon>
        <taxon>Arthropoda</taxon>
        <taxon>Crustacea</taxon>
        <taxon>Oligostraca</taxon>
        <taxon>Ostracoda</taxon>
        <taxon>Podocopa</taxon>
        <taxon>Podocopida</taxon>
        <taxon>Cytherocopina</taxon>
        <taxon>Cytheroidea</taxon>
        <taxon>Cytherideidae</taxon>
        <taxon>Cyprideis</taxon>
    </lineage>
</organism>
<feature type="non-terminal residue" evidence="9">
    <location>
        <position position="1"/>
    </location>
</feature>
<comment type="subcellular location">
    <subcellularLocation>
        <location evidence="1">Secreted</location>
    </subcellularLocation>
</comment>
<dbReference type="AlphaFoldDB" id="A0A7R8WN60"/>
<evidence type="ECO:0000256" key="5">
    <source>
        <dbReference type="ARBA" id="ARBA00023030"/>
    </source>
</evidence>
<dbReference type="Gene3D" id="2.10.90.10">
    <property type="entry name" value="Cystine-knot cytokines"/>
    <property type="match status" value="1"/>
</dbReference>
<proteinExistence type="inferred from homology"/>
<evidence type="ECO:0000256" key="6">
    <source>
        <dbReference type="ARBA" id="ARBA00023157"/>
    </source>
</evidence>
<dbReference type="GO" id="GO:0005615">
    <property type="term" value="C:extracellular space"/>
    <property type="evidence" value="ECO:0007669"/>
    <property type="project" value="TreeGrafter"/>
</dbReference>
<evidence type="ECO:0000256" key="4">
    <source>
        <dbReference type="ARBA" id="ARBA00022729"/>
    </source>
</evidence>
<protein>
    <submittedName>
        <fullName evidence="9">Uncharacterized protein</fullName>
    </submittedName>
</protein>
<dbReference type="PANTHER" id="PTHR11848:SF310">
    <property type="entry name" value="PROTEIN 60A-RELATED"/>
    <property type="match status" value="1"/>
</dbReference>
<keyword evidence="5 8" id="KW-0339">Growth factor</keyword>
<dbReference type="PRINTS" id="PR00669">
    <property type="entry name" value="INHIBINA"/>
</dbReference>
<dbReference type="SMART" id="SM00204">
    <property type="entry name" value="TGFB"/>
    <property type="match status" value="1"/>
</dbReference>
<dbReference type="OrthoDB" id="5987191at2759"/>
<dbReference type="PANTHER" id="PTHR11848">
    <property type="entry name" value="TGF-BETA FAMILY"/>
    <property type="match status" value="1"/>
</dbReference>
<keyword evidence="7" id="KW-0325">Glycoprotein</keyword>
<evidence type="ECO:0000256" key="3">
    <source>
        <dbReference type="ARBA" id="ARBA00022525"/>
    </source>
</evidence>
<dbReference type="Gene3D" id="2.60.120.970">
    <property type="match status" value="1"/>
</dbReference>
<gene>
    <name evidence="9" type="ORF">CTOB1V02_LOCUS11464</name>
</gene>
<name>A0A7R8WN60_9CRUS</name>
<dbReference type="PROSITE" id="PS00250">
    <property type="entry name" value="TGF_BETA_1"/>
    <property type="match status" value="1"/>
</dbReference>
<dbReference type="InterPro" id="IPR029034">
    <property type="entry name" value="Cystine-knot_cytokine"/>
</dbReference>
<dbReference type="GO" id="GO:0005125">
    <property type="term" value="F:cytokine activity"/>
    <property type="evidence" value="ECO:0007669"/>
    <property type="project" value="TreeGrafter"/>
</dbReference>
<evidence type="ECO:0000256" key="8">
    <source>
        <dbReference type="RuleBase" id="RU000354"/>
    </source>
</evidence>
<dbReference type="Pfam" id="PF00019">
    <property type="entry name" value="TGF_beta"/>
    <property type="match status" value="1"/>
</dbReference>
<dbReference type="CDD" id="cd13761">
    <property type="entry name" value="TGF_beta_BMP5_like"/>
    <property type="match status" value="1"/>
</dbReference>
<dbReference type="GO" id="GO:0008083">
    <property type="term" value="F:growth factor activity"/>
    <property type="evidence" value="ECO:0007669"/>
    <property type="project" value="UniProtKB-KW"/>
</dbReference>
<evidence type="ECO:0000313" key="9">
    <source>
        <dbReference type="EMBL" id="CAD7233643.1"/>
    </source>
</evidence>
<dbReference type="InterPro" id="IPR017948">
    <property type="entry name" value="TGFb_CS"/>
</dbReference>
<dbReference type="PROSITE" id="PS51362">
    <property type="entry name" value="TGF_BETA_2"/>
    <property type="match status" value="1"/>
</dbReference>
<reference evidence="9" key="1">
    <citation type="submission" date="2020-11" db="EMBL/GenBank/DDBJ databases">
        <authorList>
            <person name="Tran Van P."/>
        </authorList>
    </citation>
    <scope>NUCLEOTIDE SEQUENCE</scope>
</reference>
<comment type="similarity">
    <text evidence="2 8">Belongs to the TGF-beta family.</text>
</comment>
<dbReference type="InterPro" id="IPR001111">
    <property type="entry name" value="TGF-b_propeptide"/>
</dbReference>